<dbReference type="InterPro" id="IPR029058">
    <property type="entry name" value="AB_hydrolase_fold"/>
</dbReference>
<evidence type="ECO:0008006" key="2">
    <source>
        <dbReference type="Google" id="ProtNLM"/>
    </source>
</evidence>
<reference evidence="1" key="1">
    <citation type="submission" date="2013-07" db="EMBL/GenBank/DDBJ databases">
        <title>Sub-species coevolution in mutualistic symbiosis.</title>
        <authorList>
            <person name="Murfin K."/>
            <person name="Klassen J."/>
            <person name="Lee M."/>
            <person name="Forst S."/>
            <person name="Stock P."/>
            <person name="Goodrich-Blair H."/>
        </authorList>
    </citation>
    <scope>NUCLEOTIDE SEQUENCE [LARGE SCALE GENOMIC DNA]</scope>
    <source>
        <strain evidence="1">Puntauvense</strain>
    </source>
</reference>
<dbReference type="Gene3D" id="3.40.50.1820">
    <property type="entry name" value="alpha/beta hydrolase"/>
    <property type="match status" value="1"/>
</dbReference>
<evidence type="ECO:0000313" key="1">
    <source>
        <dbReference type="EMBL" id="CDG97069.1"/>
    </source>
</evidence>
<proteinExistence type="predicted"/>
<dbReference type="Proteomes" id="UP000028511">
    <property type="component" value="Unassembled WGS sequence"/>
</dbReference>
<accession>A0A077NDV3</accession>
<name>A0A077NDV3_XENBV</name>
<comment type="caution">
    <text evidence="1">The sequence shown here is derived from an EMBL/GenBank/DDBJ whole genome shotgun (WGS) entry which is preliminary data.</text>
</comment>
<protein>
    <recommendedName>
        <fullName evidence="2">Alpha/beta hydrolase</fullName>
    </recommendedName>
</protein>
<dbReference type="SUPFAM" id="SSF53474">
    <property type="entry name" value="alpha/beta-Hydrolases"/>
    <property type="match status" value="1"/>
</dbReference>
<dbReference type="AlphaFoldDB" id="A0A077NDV3"/>
<organism evidence="1">
    <name type="scientific">Xenorhabdus bovienii str. puntauvense</name>
    <dbReference type="NCBI Taxonomy" id="1398201"/>
    <lineage>
        <taxon>Bacteria</taxon>
        <taxon>Pseudomonadati</taxon>
        <taxon>Pseudomonadota</taxon>
        <taxon>Gammaproteobacteria</taxon>
        <taxon>Enterobacterales</taxon>
        <taxon>Morganellaceae</taxon>
        <taxon>Xenorhabdus</taxon>
    </lineage>
</organism>
<dbReference type="EMBL" id="CBSW010000161">
    <property type="protein sequence ID" value="CDG97069.1"/>
    <property type="molecule type" value="Genomic_DNA"/>
</dbReference>
<gene>
    <name evidence="1" type="ORF">XBP1_2430063</name>
</gene>
<dbReference type="RefSeq" id="WP_155272388.1">
    <property type="nucleotide sequence ID" value="NZ_CAWLWN010000206.1"/>
</dbReference>
<sequence>MQHVNVYDEKLIFHSAGEKPSLLLIHGTRADRQGNCRYLIDKLSPYRTVIYPNYSGPGKTQNSNRILSVESLSKQIITAARTANEIPFDIMVFSLSK</sequence>
<dbReference type="HOGENOM" id="CLU_2345959_0_0_6"/>